<dbReference type="EMBL" id="JAQQFN010000051">
    <property type="protein sequence ID" value="MFL9888886.1"/>
    <property type="molecule type" value="Genomic_DNA"/>
</dbReference>
<evidence type="ECO:0000313" key="1">
    <source>
        <dbReference type="EMBL" id="MFL9888886.1"/>
    </source>
</evidence>
<comment type="caution">
    <text evidence="1">The sequence shown here is derived from an EMBL/GenBank/DDBJ whole genome shotgun (WGS) entry which is preliminary data.</text>
</comment>
<dbReference type="RefSeq" id="WP_408335804.1">
    <property type="nucleotide sequence ID" value="NZ_JAQQFH010000060.1"/>
</dbReference>
<reference evidence="1 2" key="1">
    <citation type="journal article" date="2024" name="Chem. Sci.">
        <title>Discovery of megapolipeptins by genome mining of a Burkholderiales bacteria collection.</title>
        <authorList>
            <person name="Paulo B.S."/>
            <person name="Recchia M.J.J."/>
            <person name="Lee S."/>
            <person name="Fergusson C.H."/>
            <person name="Romanowski S.B."/>
            <person name="Hernandez A."/>
            <person name="Krull N."/>
            <person name="Liu D.Y."/>
            <person name="Cavanagh H."/>
            <person name="Bos A."/>
            <person name="Gray C.A."/>
            <person name="Murphy B.T."/>
            <person name="Linington R.G."/>
            <person name="Eustaquio A.S."/>
        </authorList>
    </citation>
    <scope>NUCLEOTIDE SEQUENCE [LARGE SCALE GENOMIC DNA]</scope>
    <source>
        <strain evidence="1 2">RL16-012-BIC-B</strain>
    </source>
</reference>
<accession>A0ABW9A2U2</accession>
<proteinExistence type="predicted"/>
<sequence>MKTPQRTSGHRFLTSIEFQYFSNRCRFDLESWSIFRAGCCSLALCAVSAIACAQPGSPQCNVAKKSVAVEQANVNAFEATRNNPDYAGPAQTLYFSKLKQLQGILSGGEAIEEIDCSAQAAAVEAGEVKPTFIVLTLVYAPPGTSSGKSSSYVEYSNGTSLASTVSVSKSFKSDYDITAGVSVGSKASNGASVSLGVDWTDMTTNKTEITIQQTAKNDLKVGGAGADGIDHDDDEVYIWINPIVNVSVQGKKLIYSLGIDPSSSDPNAMDITYLYVGELKNPSLIKDDRAARLAARGFTSADYKQILSVDPFANGSAPIDPKRFVQTSTTFTYVPPFQPGAAASYNALTLTNESINTATTSEDKSTSLDLEASVNAGVSGIAVVTVSTADKWTWTNSNSYSISNSATSSATASIGQPSYGYTGVSDIAVYQDTLFNSFMFAPNPVTTTITKGTVHSASKQAVADELVTLKIPGRVFRTYTDSTGSYHFLGVPPKGKAIAGTITVRAVSKPVSIGGSVAAVDIEIPPAQLPAAVQKNN</sequence>
<gene>
    <name evidence="1" type="ORF">PQR66_38100</name>
</gene>
<keyword evidence="2" id="KW-1185">Reference proteome</keyword>
<organism evidence="1 2">
    <name type="scientific">Paraburkholderia agricolaris</name>
    <dbReference type="NCBI Taxonomy" id="2152888"/>
    <lineage>
        <taxon>Bacteria</taxon>
        <taxon>Pseudomonadati</taxon>
        <taxon>Pseudomonadota</taxon>
        <taxon>Betaproteobacteria</taxon>
        <taxon>Burkholderiales</taxon>
        <taxon>Burkholderiaceae</taxon>
        <taxon>Paraburkholderia</taxon>
    </lineage>
</organism>
<name>A0ABW9A2U2_9BURK</name>
<dbReference type="Proteomes" id="UP001629249">
    <property type="component" value="Unassembled WGS sequence"/>
</dbReference>
<evidence type="ECO:0000313" key="2">
    <source>
        <dbReference type="Proteomes" id="UP001629249"/>
    </source>
</evidence>
<protein>
    <submittedName>
        <fullName evidence="1">Carboxypeptidase-like regulatory domain-containing protein</fullName>
    </submittedName>
</protein>